<organism evidence="2 3">
    <name type="scientific">Brachionus calyciflorus</name>
    <dbReference type="NCBI Taxonomy" id="104777"/>
    <lineage>
        <taxon>Eukaryota</taxon>
        <taxon>Metazoa</taxon>
        <taxon>Spiralia</taxon>
        <taxon>Gnathifera</taxon>
        <taxon>Rotifera</taxon>
        <taxon>Eurotatoria</taxon>
        <taxon>Monogononta</taxon>
        <taxon>Pseudotrocha</taxon>
        <taxon>Ploima</taxon>
        <taxon>Brachionidae</taxon>
        <taxon>Brachionus</taxon>
    </lineage>
</organism>
<dbReference type="InterPro" id="IPR029048">
    <property type="entry name" value="HSP70_C_sf"/>
</dbReference>
<evidence type="ECO:0000256" key="1">
    <source>
        <dbReference type="SAM" id="MobiDB-lite"/>
    </source>
</evidence>
<proteinExistence type="predicted"/>
<evidence type="ECO:0000313" key="3">
    <source>
        <dbReference type="Proteomes" id="UP000663879"/>
    </source>
</evidence>
<reference evidence="2" key="1">
    <citation type="submission" date="2021-02" db="EMBL/GenBank/DDBJ databases">
        <authorList>
            <person name="Nowell W R."/>
        </authorList>
    </citation>
    <scope>NUCLEOTIDE SEQUENCE</scope>
    <source>
        <strain evidence="2">Ploen Becks lab</strain>
    </source>
</reference>
<comment type="caution">
    <text evidence="2">The sequence shown here is derived from an EMBL/GenBank/DDBJ whole genome shotgun (WGS) entry which is preliminary data.</text>
</comment>
<keyword evidence="3" id="KW-1185">Reference proteome</keyword>
<dbReference type="InterPro" id="IPR036770">
    <property type="entry name" value="Ankyrin_rpt-contain_sf"/>
</dbReference>
<dbReference type="EMBL" id="CAJNOC010001350">
    <property type="protein sequence ID" value="CAF0857118.1"/>
    <property type="molecule type" value="Genomic_DNA"/>
</dbReference>
<feature type="region of interest" description="Disordered" evidence="1">
    <location>
        <begin position="289"/>
        <end position="316"/>
    </location>
</feature>
<name>A0A813WX32_9BILA</name>
<dbReference type="InterPro" id="IPR002110">
    <property type="entry name" value="Ankyrin_rpt"/>
</dbReference>
<dbReference type="Gene3D" id="1.25.40.20">
    <property type="entry name" value="Ankyrin repeat-containing domain"/>
    <property type="match status" value="1"/>
</dbReference>
<evidence type="ECO:0000313" key="2">
    <source>
        <dbReference type="EMBL" id="CAF0857118.1"/>
    </source>
</evidence>
<protein>
    <submittedName>
        <fullName evidence="2">Uncharacterized protein</fullName>
    </submittedName>
</protein>
<dbReference type="Gene3D" id="1.20.1270.10">
    <property type="match status" value="1"/>
</dbReference>
<dbReference type="OrthoDB" id="194358at2759"/>
<dbReference type="SUPFAM" id="SSF48403">
    <property type="entry name" value="Ankyrin repeat"/>
    <property type="match status" value="1"/>
</dbReference>
<dbReference type="Pfam" id="PF13606">
    <property type="entry name" value="Ank_3"/>
    <property type="match status" value="1"/>
</dbReference>
<sequence>MTSTPINKKKSNKNSKEVIERYPPPDIESLILDDNIIFKSALNNDYQTICGAYDAKEHPLVTFINEHKLFDKKNEYGKNAFDLAALIGNKEFIRTILLRTDEKIDENVFSLKNLLKPSNSYNFMHYACIWGRLELVKFLVEHQKLMLDPVIENSDLLSNSNMTIQTSKSSSANSNMKTLGSILLRSKTKTGETPRDLAKRYNHEDLLEYLNYAEKRQSFLDNISEIKFIASDPEKNQNKLTKDDKKKLEKLYVDTLDWLDKNKDSTDMELLDSQIKFTENEVKPILDKISNQDSNVSNSNLTAGSISQRSNKTSKV</sequence>
<dbReference type="Proteomes" id="UP000663879">
    <property type="component" value="Unassembled WGS sequence"/>
</dbReference>
<gene>
    <name evidence="2" type="ORF">OXX778_LOCUS9252</name>
</gene>
<dbReference type="SUPFAM" id="SSF100934">
    <property type="entry name" value="Heat shock protein 70kD (HSP70), C-terminal subdomain"/>
    <property type="match status" value="1"/>
</dbReference>
<accession>A0A813WX32</accession>
<dbReference type="SMART" id="SM00248">
    <property type="entry name" value="ANK"/>
    <property type="match status" value="3"/>
</dbReference>
<dbReference type="AlphaFoldDB" id="A0A813WX32"/>